<evidence type="ECO:0000256" key="4">
    <source>
        <dbReference type="ARBA" id="ARBA00022840"/>
    </source>
</evidence>
<dbReference type="SUPFAM" id="SSF52540">
    <property type="entry name" value="P-loop containing nucleoside triphosphate hydrolases"/>
    <property type="match status" value="1"/>
</dbReference>
<keyword evidence="2" id="KW-0813">Transport</keyword>
<reference evidence="7" key="1">
    <citation type="submission" date="2018-08" db="EMBL/GenBank/DDBJ databases">
        <authorList>
            <person name="Grouzdev D.S."/>
            <person name="Krutkina M.S."/>
        </authorList>
    </citation>
    <scope>NUCLEOTIDE SEQUENCE [LARGE SCALE GENOMIC DNA]</scope>
    <source>
        <strain evidence="7">4-11</strain>
    </source>
</reference>
<accession>A0A372MHR9</accession>
<organism evidence="6 7">
    <name type="scientific">Sphaerochaeta halotolerans</name>
    <dbReference type="NCBI Taxonomy" id="2293840"/>
    <lineage>
        <taxon>Bacteria</taxon>
        <taxon>Pseudomonadati</taxon>
        <taxon>Spirochaetota</taxon>
        <taxon>Spirochaetia</taxon>
        <taxon>Spirochaetales</taxon>
        <taxon>Sphaerochaetaceae</taxon>
        <taxon>Sphaerochaeta</taxon>
    </lineage>
</organism>
<evidence type="ECO:0000256" key="2">
    <source>
        <dbReference type="ARBA" id="ARBA00022448"/>
    </source>
</evidence>
<proteinExistence type="inferred from homology"/>
<dbReference type="Proteomes" id="UP000264002">
    <property type="component" value="Unassembled WGS sequence"/>
</dbReference>
<evidence type="ECO:0000313" key="6">
    <source>
        <dbReference type="EMBL" id="RFU95321.1"/>
    </source>
</evidence>
<dbReference type="InterPro" id="IPR003593">
    <property type="entry name" value="AAA+_ATPase"/>
</dbReference>
<evidence type="ECO:0000256" key="1">
    <source>
        <dbReference type="ARBA" id="ARBA00005417"/>
    </source>
</evidence>
<dbReference type="InterPro" id="IPR017871">
    <property type="entry name" value="ABC_transporter-like_CS"/>
</dbReference>
<dbReference type="Gene3D" id="3.40.50.300">
    <property type="entry name" value="P-loop containing nucleotide triphosphate hydrolases"/>
    <property type="match status" value="1"/>
</dbReference>
<dbReference type="AlphaFoldDB" id="A0A372MHR9"/>
<dbReference type="SMART" id="SM00382">
    <property type="entry name" value="AAA"/>
    <property type="match status" value="1"/>
</dbReference>
<dbReference type="PROSITE" id="PS50893">
    <property type="entry name" value="ABC_TRANSPORTER_2"/>
    <property type="match status" value="1"/>
</dbReference>
<keyword evidence="7" id="KW-1185">Reference proteome</keyword>
<keyword evidence="3" id="KW-0547">Nucleotide-binding</keyword>
<dbReference type="Pfam" id="PF00005">
    <property type="entry name" value="ABC_tran"/>
    <property type="match status" value="1"/>
</dbReference>
<dbReference type="GO" id="GO:0016887">
    <property type="term" value="F:ATP hydrolysis activity"/>
    <property type="evidence" value="ECO:0007669"/>
    <property type="project" value="InterPro"/>
</dbReference>
<dbReference type="InterPro" id="IPR027417">
    <property type="entry name" value="P-loop_NTPase"/>
</dbReference>
<keyword evidence="4 6" id="KW-0067">ATP-binding</keyword>
<dbReference type="InterPro" id="IPR050153">
    <property type="entry name" value="Metal_Ion_Import_ABC"/>
</dbReference>
<comment type="caution">
    <text evidence="6">The sequence shown here is derived from an EMBL/GenBank/DDBJ whole genome shotgun (WGS) entry which is preliminary data.</text>
</comment>
<dbReference type="EMBL" id="QUWK01000004">
    <property type="protein sequence ID" value="RFU95321.1"/>
    <property type="molecule type" value="Genomic_DNA"/>
</dbReference>
<protein>
    <submittedName>
        <fullName evidence="6">ATP-binding cassette domain-containing protein</fullName>
    </submittedName>
</protein>
<dbReference type="PANTHER" id="PTHR42734">
    <property type="entry name" value="METAL TRANSPORT SYSTEM ATP-BINDING PROTEIN TM_0124-RELATED"/>
    <property type="match status" value="1"/>
</dbReference>
<evidence type="ECO:0000313" key="7">
    <source>
        <dbReference type="Proteomes" id="UP000264002"/>
    </source>
</evidence>
<dbReference type="InterPro" id="IPR003439">
    <property type="entry name" value="ABC_transporter-like_ATP-bd"/>
</dbReference>
<sequence length="262" mass="29274">MLDLSNITKVFNPGTVNEKIALENINLHVNRGDVICIIGSNGSGKSTLFNIISGTYPVTNGKIIFDEVDITSSPEYRRAMTVGRIFQDPTKGTAANMSIEDNMITAMTKGMKGLRISLNNEKRKMFSELLKPIGLENRLKDNVGLLSGGQRQALTLLMTVMSKPKMILLDEHTAALDPRNAQIVMDLTERYIKEYELTALTVTHNMQFAIDFGNRLIMMDEGSIILDVSGEQKANLTVDELVRRFKDLRKKNFDDDEGLLTD</sequence>
<dbReference type="PROSITE" id="PS00211">
    <property type="entry name" value="ABC_TRANSPORTER_1"/>
    <property type="match status" value="1"/>
</dbReference>
<dbReference type="PANTHER" id="PTHR42734:SF17">
    <property type="entry name" value="METAL TRANSPORT SYSTEM ATP-BINDING PROTEIN TM_0124-RELATED"/>
    <property type="match status" value="1"/>
</dbReference>
<evidence type="ECO:0000256" key="3">
    <source>
        <dbReference type="ARBA" id="ARBA00022741"/>
    </source>
</evidence>
<dbReference type="GO" id="GO:0005524">
    <property type="term" value="F:ATP binding"/>
    <property type="evidence" value="ECO:0007669"/>
    <property type="project" value="UniProtKB-KW"/>
</dbReference>
<gene>
    <name evidence="6" type="ORF">DYP60_04700</name>
</gene>
<dbReference type="OrthoDB" id="9776369at2"/>
<comment type="similarity">
    <text evidence="1">Belongs to the ABC transporter superfamily.</text>
</comment>
<dbReference type="RefSeq" id="WP_117329731.1">
    <property type="nucleotide sequence ID" value="NZ_QUWK01000004.1"/>
</dbReference>
<name>A0A372MHR9_9SPIR</name>
<evidence type="ECO:0000259" key="5">
    <source>
        <dbReference type="PROSITE" id="PS50893"/>
    </source>
</evidence>
<feature type="domain" description="ABC transporter" evidence="5">
    <location>
        <begin position="2"/>
        <end position="246"/>
    </location>
</feature>
<reference evidence="6 7" key="2">
    <citation type="submission" date="2018-09" db="EMBL/GenBank/DDBJ databases">
        <title>Genome of Sphaerochaeta halotolerans strain 4-11.</title>
        <authorList>
            <person name="Nazina T.N."/>
            <person name="Sokolova D.S."/>
        </authorList>
    </citation>
    <scope>NUCLEOTIDE SEQUENCE [LARGE SCALE GENOMIC DNA]</scope>
    <source>
        <strain evidence="6 7">4-11</strain>
    </source>
</reference>